<dbReference type="Gene3D" id="2.60.40.10">
    <property type="entry name" value="Immunoglobulins"/>
    <property type="match status" value="2"/>
</dbReference>
<dbReference type="InterPro" id="IPR011460">
    <property type="entry name" value="Lcl_C"/>
</dbReference>
<evidence type="ECO:0000256" key="1">
    <source>
        <dbReference type="SAM" id="SignalP"/>
    </source>
</evidence>
<dbReference type="PANTHER" id="PTHR46182:SF2">
    <property type="entry name" value="FI19480P1"/>
    <property type="match status" value="1"/>
</dbReference>
<accession>A0ABV7CLN5</accession>
<feature type="chain" id="PRO_5045061711" evidence="1">
    <location>
        <begin position="20"/>
        <end position="548"/>
    </location>
</feature>
<proteinExistence type="predicted"/>
<evidence type="ECO:0000259" key="2">
    <source>
        <dbReference type="Pfam" id="PF07603"/>
    </source>
</evidence>
<dbReference type="Proteomes" id="UP001595453">
    <property type="component" value="Unassembled WGS sequence"/>
</dbReference>
<protein>
    <submittedName>
        <fullName evidence="3">DUF1566 domain-containing protein</fullName>
    </submittedName>
</protein>
<name>A0ABV7CLN5_9GAMM</name>
<dbReference type="Pfam" id="PF22352">
    <property type="entry name" value="K319L-like_PKD"/>
    <property type="match status" value="2"/>
</dbReference>
<dbReference type="EMBL" id="JBHRSD010000023">
    <property type="protein sequence ID" value="MFC3033565.1"/>
    <property type="molecule type" value="Genomic_DNA"/>
</dbReference>
<dbReference type="InterPro" id="IPR013783">
    <property type="entry name" value="Ig-like_fold"/>
</dbReference>
<feature type="domain" description="Lcl C-terminal" evidence="2">
    <location>
        <begin position="387"/>
        <end position="546"/>
    </location>
</feature>
<gene>
    <name evidence="3" type="ORF">ACFOEE_13640</name>
</gene>
<keyword evidence="4" id="KW-1185">Reference proteome</keyword>
<comment type="caution">
    <text evidence="3">The sequence shown here is derived from an EMBL/GenBank/DDBJ whole genome shotgun (WGS) entry which is preliminary data.</text>
</comment>
<organism evidence="3 4">
    <name type="scientific">Pseudoalteromonas fenneropenaei</name>
    <dbReference type="NCBI Taxonomy" id="1737459"/>
    <lineage>
        <taxon>Bacteria</taxon>
        <taxon>Pseudomonadati</taxon>
        <taxon>Pseudomonadota</taxon>
        <taxon>Gammaproteobacteria</taxon>
        <taxon>Alteromonadales</taxon>
        <taxon>Pseudoalteromonadaceae</taxon>
        <taxon>Pseudoalteromonas</taxon>
    </lineage>
</organism>
<dbReference type="Pfam" id="PF07603">
    <property type="entry name" value="Lcl_C"/>
    <property type="match status" value="1"/>
</dbReference>
<evidence type="ECO:0000313" key="4">
    <source>
        <dbReference type="Proteomes" id="UP001595453"/>
    </source>
</evidence>
<evidence type="ECO:0000313" key="3">
    <source>
        <dbReference type="EMBL" id="MFC3033565.1"/>
    </source>
</evidence>
<reference evidence="4" key="1">
    <citation type="journal article" date="2019" name="Int. J. Syst. Evol. Microbiol.">
        <title>The Global Catalogue of Microorganisms (GCM) 10K type strain sequencing project: providing services to taxonomists for standard genome sequencing and annotation.</title>
        <authorList>
            <consortium name="The Broad Institute Genomics Platform"/>
            <consortium name="The Broad Institute Genome Sequencing Center for Infectious Disease"/>
            <person name="Wu L."/>
            <person name="Ma J."/>
        </authorList>
    </citation>
    <scope>NUCLEOTIDE SEQUENCE [LARGE SCALE GENOMIC DNA]</scope>
    <source>
        <strain evidence="4">KCTC 42730</strain>
    </source>
</reference>
<feature type="signal peptide" evidence="1">
    <location>
        <begin position="1"/>
        <end position="19"/>
    </location>
</feature>
<dbReference type="RefSeq" id="WP_377125178.1">
    <property type="nucleotide sequence ID" value="NZ_JBHRSD010000023.1"/>
</dbReference>
<sequence>MQNRSWLAICSLLWLSACGGGGGEGNSTVNASINIGADVQVDEGQVVDLTALVSPAGGTVAWRVASGASFGGLPTTGETVSLTAPSIKADSAYSVIAEYTAPDGSVVSDSVTVSVRSVNQVPLAIISQTEPTELPSKYNDTITLSAEESSDPDEDGGIVRYQWQQRSGKALTVSNSNSATLSFSHPLLAEAATVVWQVTVTDDEGATATAEASLILAKNNQLVFANAGDDATVTEFETVTLDASASVSVSANYQCVWQQLSGVTITPTNSNACKTEFVAPDVDGTQVQQWRVTVTDALGYSATDDKQITIEPVKYGLIHDSGLNSCFDNQQRTSCGSSQFPRQDAQLGRDSLAALLDKTGLGEAGFDFTKLDAFADELPNDSSSFSCIRDNVSGLIWEVKEPVSGTIPAVTTRAAHNTYTWSLSGQVSNVEGGANTSCASNVNCGLQAYVDAVNATNYCGGSNWRVPTYVELMGLLDFAKRGQTHLLDTRFFPNMPAQSINNHLYFWTNQTSADGQSLSQAYIFDFASGNDLAYPKSNTAYVRLVRTP</sequence>
<keyword evidence="1" id="KW-0732">Signal</keyword>
<dbReference type="PROSITE" id="PS51257">
    <property type="entry name" value="PROKAR_LIPOPROTEIN"/>
    <property type="match status" value="1"/>
</dbReference>
<dbReference type="PANTHER" id="PTHR46182">
    <property type="entry name" value="FI19480P1"/>
    <property type="match status" value="1"/>
</dbReference>
<dbReference type="InterPro" id="IPR029865">
    <property type="entry name" value="KIAA0319-like"/>
</dbReference>